<dbReference type="Pfam" id="PF14345">
    <property type="entry name" value="GDYXXLXY"/>
    <property type="match status" value="1"/>
</dbReference>
<dbReference type="AlphaFoldDB" id="A0A212LBA0"/>
<name>A0A212LBA0_9BACT</name>
<organism evidence="1">
    <name type="scientific">uncultured Desulfovibrio sp</name>
    <dbReference type="NCBI Taxonomy" id="167968"/>
    <lineage>
        <taxon>Bacteria</taxon>
        <taxon>Pseudomonadati</taxon>
        <taxon>Thermodesulfobacteriota</taxon>
        <taxon>Desulfovibrionia</taxon>
        <taxon>Desulfovibrionales</taxon>
        <taxon>Desulfovibrionaceae</taxon>
        <taxon>Desulfovibrio</taxon>
        <taxon>environmental samples</taxon>
    </lineage>
</organism>
<sequence length="180" mass="20071">MRKIYILLVLGLFFAGYAVSVQRMETVLADGKTILLPLAPRDPRALLMGDYMDLRYTVNDRIRDALREEKTASGTDAGAEGLAVLRVHHEPVAQAADFVRLDDGSPLQNDEFYLAYKLRGRRVITAATAYYFQEGTARQYENARFGQFKVAVNGRTILVGLCTDGGKLIQPQKIGEKKSQ</sequence>
<reference evidence="1" key="1">
    <citation type="submission" date="2016-08" db="EMBL/GenBank/DDBJ databases">
        <authorList>
            <person name="Seilhamer J.J."/>
        </authorList>
    </citation>
    <scope>NUCLEOTIDE SEQUENCE</scope>
    <source>
        <strain evidence="1">86-1</strain>
    </source>
</reference>
<dbReference type="EMBL" id="FMJC01000002">
    <property type="protein sequence ID" value="SCM74852.1"/>
    <property type="molecule type" value="Genomic_DNA"/>
</dbReference>
<evidence type="ECO:0000313" key="1">
    <source>
        <dbReference type="EMBL" id="SCM74852.1"/>
    </source>
</evidence>
<proteinExistence type="predicted"/>
<dbReference type="InterPro" id="IPR025833">
    <property type="entry name" value="GDYXXLXY"/>
</dbReference>
<evidence type="ECO:0008006" key="2">
    <source>
        <dbReference type="Google" id="ProtNLM"/>
    </source>
</evidence>
<gene>
    <name evidence="1" type="ORF">KL86DES1_22196</name>
</gene>
<accession>A0A212LBA0</accession>
<protein>
    <recommendedName>
        <fullName evidence="2">GDYXXLXY protein</fullName>
    </recommendedName>
</protein>
<dbReference type="RefSeq" id="WP_179981357.1">
    <property type="nucleotide sequence ID" value="NZ_LT608333.1"/>
</dbReference>